<keyword evidence="1" id="KW-1133">Transmembrane helix</keyword>
<evidence type="ECO:0000313" key="2">
    <source>
        <dbReference type="EMBL" id="MCL1105636.1"/>
    </source>
</evidence>
<reference evidence="2" key="1">
    <citation type="submission" date="2022-01" db="EMBL/GenBank/DDBJ databases">
        <title>Whole genome-based taxonomy of the Shewanellaceae.</title>
        <authorList>
            <person name="Martin-Rodriguez A.J."/>
        </authorList>
    </citation>
    <scope>NUCLEOTIDE SEQUENCE</scope>
    <source>
        <strain evidence="2">DSM 23803</strain>
    </source>
</reference>
<dbReference type="AlphaFoldDB" id="A0A9X1Z489"/>
<evidence type="ECO:0008006" key="4">
    <source>
        <dbReference type="Google" id="ProtNLM"/>
    </source>
</evidence>
<dbReference type="Proteomes" id="UP001139408">
    <property type="component" value="Unassembled WGS sequence"/>
</dbReference>
<name>A0A9X1Z489_9GAMM</name>
<comment type="caution">
    <text evidence="2">The sequence shown here is derived from an EMBL/GenBank/DDBJ whole genome shotgun (WGS) entry which is preliminary data.</text>
</comment>
<dbReference type="EMBL" id="JAKILJ010000020">
    <property type="protein sequence ID" value="MCL1105636.1"/>
    <property type="molecule type" value="Genomic_DNA"/>
</dbReference>
<feature type="transmembrane region" description="Helical" evidence="1">
    <location>
        <begin position="68"/>
        <end position="88"/>
    </location>
</feature>
<keyword evidence="1" id="KW-0472">Membrane</keyword>
<protein>
    <recommendedName>
        <fullName evidence="4">DUF4870 domain-containing protein</fullName>
    </recommendedName>
</protein>
<accession>A0A9X1Z489</accession>
<keyword evidence="3" id="KW-1185">Reference proteome</keyword>
<evidence type="ECO:0000256" key="1">
    <source>
        <dbReference type="SAM" id="Phobius"/>
    </source>
</evidence>
<evidence type="ECO:0000313" key="3">
    <source>
        <dbReference type="Proteomes" id="UP001139408"/>
    </source>
</evidence>
<sequence>MSMTPSHTLPVQQQVEDNSLGHFLYGLMSAFPLFFVPVLLSLWFNLIQKNINPESVLGSHLRWQRTSIIGLCPFFIAGYWISPLWLSLPMYLMGVTWFSYRIFKGWISLNDGLAV</sequence>
<feature type="transmembrane region" description="Helical" evidence="1">
    <location>
        <begin position="23"/>
        <end position="47"/>
    </location>
</feature>
<gene>
    <name evidence="2" type="ORF">L2749_10240</name>
</gene>
<keyword evidence="1" id="KW-0812">Transmembrane</keyword>
<organism evidence="2 3">
    <name type="scientific">Shewanella algicola</name>
    <dbReference type="NCBI Taxonomy" id="640633"/>
    <lineage>
        <taxon>Bacteria</taxon>
        <taxon>Pseudomonadati</taxon>
        <taxon>Pseudomonadota</taxon>
        <taxon>Gammaproteobacteria</taxon>
        <taxon>Alteromonadales</taxon>
        <taxon>Shewanellaceae</taxon>
        <taxon>Shewanella</taxon>
    </lineage>
</organism>
<dbReference type="RefSeq" id="WP_188925100.1">
    <property type="nucleotide sequence ID" value="NZ_BMQI01000019.1"/>
</dbReference>
<proteinExistence type="predicted"/>